<protein>
    <submittedName>
        <fullName evidence="1">Uncharacterized protein</fullName>
    </submittedName>
</protein>
<dbReference type="Proteomes" id="UP000749559">
    <property type="component" value="Unassembled WGS sequence"/>
</dbReference>
<dbReference type="AlphaFoldDB" id="A0A8J1UBE2"/>
<dbReference type="SUPFAM" id="SSF57625">
    <property type="entry name" value="Invertebrate chitin-binding proteins"/>
    <property type="match status" value="1"/>
</dbReference>
<accession>A0A8J1UBE2</accession>
<evidence type="ECO:0000313" key="2">
    <source>
        <dbReference type="Proteomes" id="UP000749559"/>
    </source>
</evidence>
<reference evidence="1" key="1">
    <citation type="submission" date="2022-03" db="EMBL/GenBank/DDBJ databases">
        <authorList>
            <person name="Martin C."/>
        </authorList>
    </citation>
    <scope>NUCLEOTIDE SEQUENCE</scope>
</reference>
<keyword evidence="2" id="KW-1185">Reference proteome</keyword>
<name>A0A8J1UBE2_OWEFU</name>
<comment type="caution">
    <text evidence="1">The sequence shown here is derived from an EMBL/GenBank/DDBJ whole genome shotgun (WGS) entry which is preliminary data.</text>
</comment>
<dbReference type="EMBL" id="CAIIXF020000004">
    <property type="protein sequence ID" value="CAH1781462.1"/>
    <property type="molecule type" value="Genomic_DNA"/>
</dbReference>
<dbReference type="GO" id="GO:0008061">
    <property type="term" value="F:chitin binding"/>
    <property type="evidence" value="ECO:0007669"/>
    <property type="project" value="InterPro"/>
</dbReference>
<organism evidence="1 2">
    <name type="scientific">Owenia fusiformis</name>
    <name type="common">Polychaete worm</name>
    <dbReference type="NCBI Taxonomy" id="6347"/>
    <lineage>
        <taxon>Eukaryota</taxon>
        <taxon>Metazoa</taxon>
        <taxon>Spiralia</taxon>
        <taxon>Lophotrochozoa</taxon>
        <taxon>Annelida</taxon>
        <taxon>Polychaeta</taxon>
        <taxon>Sedentaria</taxon>
        <taxon>Canalipalpata</taxon>
        <taxon>Sabellida</taxon>
        <taxon>Oweniida</taxon>
        <taxon>Oweniidae</taxon>
        <taxon>Owenia</taxon>
    </lineage>
</organism>
<dbReference type="InterPro" id="IPR036508">
    <property type="entry name" value="Chitin-bd_dom_sf"/>
</dbReference>
<sequence length="329" mass="36166">MRVTIVLISGYLAAYTSGYLIERSGPAVVLTSAQQLRCAQPENQGYLPGIEFNDDRGGDCCSFVVCDSANLNKTGFLGKCMGGTVWNQIVISCDDPKQVKPKCEPTTCNIPVRTTEDCPSPLGGEQCCVGGRQPIYTRLSETRYRIDSISPNKFNECPPNEVFDIDSCCCERVYEDLPAPCNDLSSFYHTLPDEPGQPNDAMRTCCSFASCFLNRTGYALTPCMPPSVWNDRVKSCDNVFNVPECMGIFCGDETTDPPCPDENDLPPDTCCIAGQTYMYFSADLTMYMRTDGPGATFMTIQCCPEVDGVQLEFDRQQCICTDPVTDAIP</sequence>
<proteinExistence type="predicted"/>
<evidence type="ECO:0000313" key="1">
    <source>
        <dbReference type="EMBL" id="CAH1781462.1"/>
    </source>
</evidence>
<gene>
    <name evidence="1" type="ORF">OFUS_LOCUS8037</name>
</gene>